<reference evidence="2" key="1">
    <citation type="journal article" date="2020" name="bioRxiv">
        <title>Comparative genomics of Chlamydomonas.</title>
        <authorList>
            <person name="Craig R.J."/>
            <person name="Hasan A.R."/>
            <person name="Ness R.W."/>
            <person name="Keightley P.D."/>
        </authorList>
    </citation>
    <scope>NUCLEOTIDE SEQUENCE</scope>
    <source>
        <strain evidence="2">CCAP 11/70</strain>
    </source>
</reference>
<feature type="compositionally biased region" description="Gly residues" evidence="1">
    <location>
        <begin position="83"/>
        <end position="93"/>
    </location>
</feature>
<dbReference type="Proteomes" id="UP000612055">
    <property type="component" value="Unassembled WGS sequence"/>
</dbReference>
<proteinExistence type="predicted"/>
<evidence type="ECO:0000313" key="2">
    <source>
        <dbReference type="EMBL" id="KAG2481981.1"/>
    </source>
</evidence>
<name>A0A835XE35_9CHLO</name>
<protein>
    <submittedName>
        <fullName evidence="2">Uncharacterized protein</fullName>
    </submittedName>
</protein>
<accession>A0A835XE35</accession>
<feature type="compositionally biased region" description="Low complexity" evidence="1">
    <location>
        <begin position="55"/>
        <end position="67"/>
    </location>
</feature>
<comment type="caution">
    <text evidence="2">The sequence shown here is derived from an EMBL/GenBank/DDBJ whole genome shotgun (WGS) entry which is preliminary data.</text>
</comment>
<feature type="region of interest" description="Disordered" evidence="1">
    <location>
        <begin position="1"/>
        <end position="34"/>
    </location>
</feature>
<feature type="region of interest" description="Disordered" evidence="1">
    <location>
        <begin position="55"/>
        <end position="97"/>
    </location>
</feature>
<dbReference type="AlphaFoldDB" id="A0A835XE35"/>
<sequence>MDSLRPPAPGSGCEQHPSRTLPQEPSAELLGADRVRPHLGRAALAAACKLVAAGEHSCGGTSRLLSRGGKGGGGELVRRTGPGSFGQGTGLGRSGWSHPGSVGNVDLTDLERRPLHLGVDICMASGTKLEGGTARWGC</sequence>
<dbReference type="EMBL" id="JAEHOE010000308">
    <property type="protein sequence ID" value="KAG2481981.1"/>
    <property type="molecule type" value="Genomic_DNA"/>
</dbReference>
<evidence type="ECO:0000256" key="1">
    <source>
        <dbReference type="SAM" id="MobiDB-lite"/>
    </source>
</evidence>
<organism evidence="2 3">
    <name type="scientific">Edaphochlamys debaryana</name>
    <dbReference type="NCBI Taxonomy" id="47281"/>
    <lineage>
        <taxon>Eukaryota</taxon>
        <taxon>Viridiplantae</taxon>
        <taxon>Chlorophyta</taxon>
        <taxon>core chlorophytes</taxon>
        <taxon>Chlorophyceae</taxon>
        <taxon>CS clade</taxon>
        <taxon>Chlamydomonadales</taxon>
        <taxon>Chlamydomonadales incertae sedis</taxon>
        <taxon>Edaphochlamys</taxon>
    </lineage>
</organism>
<gene>
    <name evidence="2" type="ORF">HYH03_019062</name>
</gene>
<keyword evidence="3" id="KW-1185">Reference proteome</keyword>
<evidence type="ECO:0000313" key="3">
    <source>
        <dbReference type="Proteomes" id="UP000612055"/>
    </source>
</evidence>